<gene>
    <name evidence="1" type="ORF">F6X54_34420</name>
</gene>
<dbReference type="Proteomes" id="UP000471364">
    <property type="component" value="Unassembled WGS sequence"/>
</dbReference>
<protein>
    <submittedName>
        <fullName evidence="1">IS1182 family transposase</fullName>
    </submittedName>
</protein>
<dbReference type="EMBL" id="WAAR01000409">
    <property type="protein sequence ID" value="KAB1091205.1"/>
    <property type="molecule type" value="Genomic_DNA"/>
</dbReference>
<proteinExistence type="predicted"/>
<name>A0ABQ6U5I6_9ACTN</name>
<accession>A0ABQ6U5I6</accession>
<feature type="non-terminal residue" evidence="1">
    <location>
        <position position="1"/>
    </location>
</feature>
<keyword evidence="2" id="KW-1185">Reference proteome</keyword>
<comment type="caution">
    <text evidence="1">The sequence shown here is derived from an EMBL/GenBank/DDBJ whole genome shotgun (WGS) entry which is preliminary data.</text>
</comment>
<sequence length="52" mass="5521">VFGQIVTCQNGRRLLLHGIDGARGEWRLLAASHNLLKVFRYAGTAGLAAATG</sequence>
<reference evidence="1 2" key="1">
    <citation type="submission" date="2019-09" db="EMBL/GenBank/DDBJ databases">
        <title>High taxonomic diversity of Micromonospora strains isolated from Medicago sativa nodules in different geographical locations.</title>
        <authorList>
            <person name="Martinez-Hidalgo P."/>
            <person name="Flores-Felix J.D."/>
            <person name="Velazquez E."/>
            <person name="Brau L."/>
            <person name="Trujillo M.E."/>
            <person name="Martinez-Molina E."/>
        </authorList>
    </citation>
    <scope>NUCLEOTIDE SEQUENCE [LARGE SCALE GENOMIC DNA]</scope>
    <source>
        <strain evidence="1 2">ALFB5</strain>
    </source>
</reference>
<evidence type="ECO:0000313" key="1">
    <source>
        <dbReference type="EMBL" id="KAB1091205.1"/>
    </source>
</evidence>
<evidence type="ECO:0000313" key="2">
    <source>
        <dbReference type="Proteomes" id="UP000471364"/>
    </source>
</evidence>
<organism evidence="1 2">
    <name type="scientific">Micromonospora aurantiaca</name>
    <name type="common">nom. illeg.</name>
    <dbReference type="NCBI Taxonomy" id="47850"/>
    <lineage>
        <taxon>Bacteria</taxon>
        <taxon>Bacillati</taxon>
        <taxon>Actinomycetota</taxon>
        <taxon>Actinomycetes</taxon>
        <taxon>Micromonosporales</taxon>
        <taxon>Micromonosporaceae</taxon>
        <taxon>Micromonospora</taxon>
    </lineage>
</organism>